<dbReference type="PANTHER" id="PTHR43471">
    <property type="entry name" value="ABC TRANSPORTER PERMEASE"/>
    <property type="match status" value="1"/>
</dbReference>
<dbReference type="RefSeq" id="WP_006915217.1">
    <property type="nucleotide sequence ID" value="NZ_AFNV02000037.1"/>
</dbReference>
<dbReference type="GO" id="GO:0005886">
    <property type="term" value="C:plasma membrane"/>
    <property type="evidence" value="ECO:0007669"/>
    <property type="project" value="UniProtKB-SubCell"/>
</dbReference>
<reference evidence="2 3" key="2">
    <citation type="journal article" date="2013" name="PLoS ONE">
        <title>INDIGO - INtegrated Data Warehouse of MIcrobial GenOmes with Examples from the Red Sea Extremophiles.</title>
        <authorList>
            <person name="Alam I."/>
            <person name="Antunes A."/>
            <person name="Kamau A.A."/>
            <person name="Ba Alawi W."/>
            <person name="Kalkatawi M."/>
            <person name="Stingl U."/>
            <person name="Bajic V.B."/>
        </authorList>
    </citation>
    <scope>NUCLEOTIDE SEQUENCE [LARGE SCALE GENOMIC DNA]</scope>
    <source>
        <strain evidence="2 3">E1L3A</strain>
    </source>
</reference>
<feature type="transmembrane region" description="Helical" evidence="1">
    <location>
        <begin position="245"/>
        <end position="268"/>
    </location>
</feature>
<reference evidence="2 3" key="1">
    <citation type="journal article" date="2011" name="J. Bacteriol.">
        <title>Genome sequence of Salinisphaera shabanensis, a gammaproteobacterium from the harsh, variable environment of the brine-seawater interface of the Shaban Deep in the Red Sea.</title>
        <authorList>
            <person name="Antunes A."/>
            <person name="Alam I."/>
            <person name="Bajic V.B."/>
            <person name="Stingl U."/>
        </authorList>
    </citation>
    <scope>NUCLEOTIDE SEQUENCE [LARGE SCALE GENOMIC DNA]</scope>
    <source>
        <strain evidence="2 3">E1L3A</strain>
    </source>
</reference>
<protein>
    <submittedName>
        <fullName evidence="2">Nitrous oxide metabolic protein</fullName>
    </submittedName>
</protein>
<feature type="transmembrane region" description="Helical" evidence="1">
    <location>
        <begin position="50"/>
        <end position="73"/>
    </location>
</feature>
<dbReference type="STRING" id="1033802.SSPSH_003706"/>
<keyword evidence="1" id="KW-0812">Transmembrane</keyword>
<sequence>MNPIVTIAGREIRAGLRNRWVVAATGLLAVLALVLGFLGSAPAGEVDAGALTVSVVSLSSLSIYLLPLLALLLTYDALVGELEDGTLMLLLAYPVSRWQLITGKFIGHAAILAFATIVGFGLAGVAIAATGSVGDQGVRAFAALLISSVALGWVFIGVGYLISVLVRERSTAAGLAVVVWLLLVVLYDMALLATLTATGGENIIGQAVPALLLLNPADAYRLFNLSGLAEVASFSGLGAAGGDIALGWALVSLLGWLVVPLGLTWLIFRRREL</sequence>
<dbReference type="Pfam" id="PF12679">
    <property type="entry name" value="ABC2_membrane_2"/>
    <property type="match status" value="1"/>
</dbReference>
<gene>
    <name evidence="2" type="primary">nosY</name>
    <name evidence="2" type="ORF">SSPSH_003706</name>
</gene>
<evidence type="ECO:0000313" key="2">
    <source>
        <dbReference type="EMBL" id="ERJ17494.1"/>
    </source>
</evidence>
<evidence type="ECO:0000313" key="3">
    <source>
        <dbReference type="Proteomes" id="UP000006242"/>
    </source>
</evidence>
<dbReference type="eggNOG" id="COG1277">
    <property type="taxonomic scope" value="Bacteria"/>
</dbReference>
<feature type="transmembrane region" description="Helical" evidence="1">
    <location>
        <begin position="20"/>
        <end position="38"/>
    </location>
</feature>
<feature type="transmembrane region" description="Helical" evidence="1">
    <location>
        <begin position="105"/>
        <end position="129"/>
    </location>
</feature>
<dbReference type="Proteomes" id="UP000006242">
    <property type="component" value="Unassembled WGS sequence"/>
</dbReference>
<accession>U2FMP5</accession>
<dbReference type="EMBL" id="AFNV02000037">
    <property type="protein sequence ID" value="ERJ17494.1"/>
    <property type="molecule type" value="Genomic_DNA"/>
</dbReference>
<keyword evidence="1" id="KW-0472">Membrane</keyword>
<keyword evidence="3" id="KW-1185">Reference proteome</keyword>
<dbReference type="GO" id="GO:0140359">
    <property type="term" value="F:ABC-type transporter activity"/>
    <property type="evidence" value="ECO:0007669"/>
    <property type="project" value="InterPro"/>
</dbReference>
<name>U2FMP5_9GAMM</name>
<dbReference type="OrthoDB" id="9805862at2"/>
<proteinExistence type="predicted"/>
<feature type="transmembrane region" description="Helical" evidence="1">
    <location>
        <begin position="141"/>
        <end position="166"/>
    </location>
</feature>
<keyword evidence="1" id="KW-1133">Transmembrane helix</keyword>
<dbReference type="PANTHER" id="PTHR43471:SF1">
    <property type="entry name" value="ABC TRANSPORTER PERMEASE PROTEIN NOSY-RELATED"/>
    <property type="match status" value="1"/>
</dbReference>
<comment type="caution">
    <text evidence="2">The sequence shown here is derived from an EMBL/GenBank/DDBJ whole genome shotgun (WGS) entry which is preliminary data.</text>
</comment>
<feature type="transmembrane region" description="Helical" evidence="1">
    <location>
        <begin position="173"/>
        <end position="193"/>
    </location>
</feature>
<dbReference type="AlphaFoldDB" id="U2FMP5"/>
<organism evidence="2 3">
    <name type="scientific">Salinisphaera shabanensis E1L3A</name>
    <dbReference type="NCBI Taxonomy" id="1033802"/>
    <lineage>
        <taxon>Bacteria</taxon>
        <taxon>Pseudomonadati</taxon>
        <taxon>Pseudomonadota</taxon>
        <taxon>Gammaproteobacteria</taxon>
        <taxon>Salinisphaerales</taxon>
        <taxon>Salinisphaeraceae</taxon>
        <taxon>Salinisphaera</taxon>
    </lineage>
</organism>
<evidence type="ECO:0000256" key="1">
    <source>
        <dbReference type="SAM" id="Phobius"/>
    </source>
</evidence>